<evidence type="ECO:0000313" key="6">
    <source>
        <dbReference type="Proteomes" id="UP000702964"/>
    </source>
</evidence>
<comment type="caution">
    <text evidence="5">The sequence shown here is derived from an EMBL/GenBank/DDBJ whole genome shotgun (WGS) entry which is preliminary data.</text>
</comment>
<dbReference type="InterPro" id="IPR050763">
    <property type="entry name" value="ABC_transporter_ATP-binding"/>
</dbReference>
<keyword evidence="2" id="KW-0547">Nucleotide-binding</keyword>
<reference evidence="5" key="2">
    <citation type="submission" date="2020-02" db="EMBL/GenBank/DDBJ databases">
        <authorList>
            <person name="Studholme D.J."/>
        </authorList>
    </citation>
    <scope>NUCLEOTIDE SEQUENCE</scope>
    <source>
        <strain evidence="5">00238/432</strain>
    </source>
</reference>
<dbReference type="Pfam" id="PF00005">
    <property type="entry name" value="ABC_tran"/>
    <property type="match status" value="1"/>
</dbReference>
<protein>
    <recommendedName>
        <fullName evidence="4">ABC transporter domain-containing protein</fullName>
    </recommendedName>
</protein>
<gene>
    <name evidence="5" type="ORF">G195_002644</name>
</gene>
<keyword evidence="3" id="KW-0067">ATP-binding</keyword>
<dbReference type="EMBL" id="AOFI03000025">
    <property type="protein sequence ID" value="KAF4324094.1"/>
    <property type="molecule type" value="Genomic_DNA"/>
</dbReference>
<dbReference type="PANTHER" id="PTHR42711">
    <property type="entry name" value="ABC TRANSPORTER ATP-BINDING PROTEIN"/>
    <property type="match status" value="1"/>
</dbReference>
<dbReference type="InterPro" id="IPR027417">
    <property type="entry name" value="P-loop_NTPase"/>
</dbReference>
<dbReference type="PANTHER" id="PTHR42711:SF17">
    <property type="entry name" value="ABC TRANSPORTER ATP-BINDING PROTEIN"/>
    <property type="match status" value="1"/>
</dbReference>
<dbReference type="SMART" id="SM00382">
    <property type="entry name" value="AAA"/>
    <property type="match status" value="1"/>
</dbReference>
<dbReference type="Gene3D" id="3.40.50.300">
    <property type="entry name" value="P-loop containing nucleotide triphosphate hydrolases"/>
    <property type="match status" value="1"/>
</dbReference>
<dbReference type="InterPro" id="IPR003593">
    <property type="entry name" value="AAA+_ATPase"/>
</dbReference>
<name>A0A8J4SKH1_9STRA</name>
<feature type="domain" description="ABC transporter" evidence="4">
    <location>
        <begin position="6"/>
        <end position="230"/>
    </location>
</feature>
<accession>A0A8J4SKH1</accession>
<evidence type="ECO:0000313" key="5">
    <source>
        <dbReference type="EMBL" id="KAF4324094.1"/>
    </source>
</evidence>
<evidence type="ECO:0000259" key="4">
    <source>
        <dbReference type="PROSITE" id="PS50893"/>
    </source>
</evidence>
<evidence type="ECO:0000256" key="3">
    <source>
        <dbReference type="ARBA" id="ARBA00022840"/>
    </source>
</evidence>
<dbReference type="Proteomes" id="UP000702964">
    <property type="component" value="Unassembled WGS sequence"/>
</dbReference>
<sequence length="318" mass="35503">MSLPVIQLEQVNKRYGNKEVVSNISLEITRGSIVAILGPNGAGKTTTMKMMLGLSTATSGIVTVLGQKPNRKQVRQKIGVMLQDVSVMDGLTVREIIRMVRSYYPTPLQADYIEELTGLPPADLNKRAEKLSGGQKRSLNFALAMAGDPDILFFDEPTVGLDSETRRQFWERVRQLAQEGKTVIFTTHYLHEADEVADRIILFNRGTIVADGTPENIKAGITIRTVSFSTEQSMFGKDSVSITEMAAETEDVRAHIENLPDVDGIEYHKDRCILYTKNTDSLLRHIIERQLPVSDIRIETGQLDDAYTNLMETMKGEL</sequence>
<reference evidence="5" key="1">
    <citation type="journal article" date="2015" name="Genom Data">
        <title>Draft genome sequences of Phytophthora kernoviae and Phytophthora ramorum lineage EU2 from Scotland.</title>
        <authorList>
            <person name="Sambles C."/>
            <person name="Schlenzig A."/>
            <person name="O'Neill P."/>
            <person name="Grant M."/>
            <person name="Studholme D.J."/>
        </authorList>
    </citation>
    <scope>NUCLEOTIDE SEQUENCE</scope>
    <source>
        <strain evidence="5">00238/432</strain>
    </source>
</reference>
<dbReference type="PROSITE" id="PS50893">
    <property type="entry name" value="ABC_TRANSPORTER_2"/>
    <property type="match status" value="1"/>
</dbReference>
<dbReference type="SUPFAM" id="SSF52540">
    <property type="entry name" value="P-loop containing nucleoside triphosphate hydrolases"/>
    <property type="match status" value="1"/>
</dbReference>
<evidence type="ECO:0000256" key="2">
    <source>
        <dbReference type="ARBA" id="ARBA00022741"/>
    </source>
</evidence>
<dbReference type="GO" id="GO:0005524">
    <property type="term" value="F:ATP binding"/>
    <property type="evidence" value="ECO:0007669"/>
    <property type="project" value="UniProtKB-KW"/>
</dbReference>
<dbReference type="AlphaFoldDB" id="A0A8J4SKH1"/>
<evidence type="ECO:0000256" key="1">
    <source>
        <dbReference type="ARBA" id="ARBA00022448"/>
    </source>
</evidence>
<dbReference type="CDD" id="cd03230">
    <property type="entry name" value="ABC_DR_subfamily_A"/>
    <property type="match status" value="1"/>
</dbReference>
<keyword evidence="1" id="KW-0813">Transport</keyword>
<organism evidence="5 6">
    <name type="scientific">Phytophthora kernoviae 00238/432</name>
    <dbReference type="NCBI Taxonomy" id="1284355"/>
    <lineage>
        <taxon>Eukaryota</taxon>
        <taxon>Sar</taxon>
        <taxon>Stramenopiles</taxon>
        <taxon>Oomycota</taxon>
        <taxon>Peronosporomycetes</taxon>
        <taxon>Peronosporales</taxon>
        <taxon>Peronosporaceae</taxon>
        <taxon>Phytophthora</taxon>
    </lineage>
</organism>
<dbReference type="GO" id="GO:0016887">
    <property type="term" value="F:ATP hydrolysis activity"/>
    <property type="evidence" value="ECO:0007669"/>
    <property type="project" value="InterPro"/>
</dbReference>
<proteinExistence type="predicted"/>
<dbReference type="InterPro" id="IPR003439">
    <property type="entry name" value="ABC_transporter-like_ATP-bd"/>
</dbReference>